<dbReference type="GO" id="GO:0042802">
    <property type="term" value="F:identical protein binding"/>
    <property type="evidence" value="ECO:0007669"/>
    <property type="project" value="TreeGrafter"/>
</dbReference>
<dbReference type="UniPathway" id="UPA00068">
    <property type="reaction ID" value="UER00109"/>
</dbReference>
<feature type="binding site" evidence="4">
    <location>
        <begin position="225"/>
        <end position="228"/>
    </location>
    <ligand>
        <name>pyridoxal 5'-phosphate</name>
        <dbReference type="ChEBI" id="CHEBI:597326"/>
    </ligand>
</feature>
<dbReference type="NCBIfam" id="NF002325">
    <property type="entry name" value="PRK01278.1"/>
    <property type="match status" value="1"/>
</dbReference>
<dbReference type="InterPro" id="IPR017652">
    <property type="entry name" value="Ac/SucOrn_transaminase_bac"/>
</dbReference>
<dbReference type="GO" id="GO:0030170">
    <property type="term" value="F:pyridoxal phosphate binding"/>
    <property type="evidence" value="ECO:0007669"/>
    <property type="project" value="InterPro"/>
</dbReference>
<comment type="caution">
    <text evidence="5">The sequence shown here is derived from an EMBL/GenBank/DDBJ whole genome shotgun (WGS) entry which is preliminary data.</text>
</comment>
<comment type="miscellaneous">
    <text evidence="4">May also have succinyldiaminopimelate aminotransferase activity, thus carrying out the corresponding step in lysine biosynthesis.</text>
</comment>
<dbReference type="InterPro" id="IPR005814">
    <property type="entry name" value="Aminotrans_3"/>
</dbReference>
<dbReference type="GO" id="GO:0006526">
    <property type="term" value="P:L-arginine biosynthetic process"/>
    <property type="evidence" value="ECO:0007669"/>
    <property type="project" value="UniProtKB-UniRule"/>
</dbReference>
<comment type="catalytic activity">
    <reaction evidence="4">
        <text>N(2)-acetyl-L-ornithine + 2-oxoglutarate = N-acetyl-L-glutamate 5-semialdehyde + L-glutamate</text>
        <dbReference type="Rhea" id="RHEA:18049"/>
        <dbReference type="ChEBI" id="CHEBI:16810"/>
        <dbReference type="ChEBI" id="CHEBI:29123"/>
        <dbReference type="ChEBI" id="CHEBI:29985"/>
        <dbReference type="ChEBI" id="CHEBI:57805"/>
        <dbReference type="EC" id="2.6.1.11"/>
    </reaction>
</comment>
<dbReference type="Gene3D" id="3.40.640.10">
    <property type="entry name" value="Type I PLP-dependent aspartate aminotransferase-like (Major domain)"/>
    <property type="match status" value="1"/>
</dbReference>
<comment type="cofactor">
    <cofactor evidence="4">
        <name>pyridoxal 5'-phosphate</name>
        <dbReference type="ChEBI" id="CHEBI:597326"/>
    </cofactor>
    <text evidence="4">Binds 1 pyridoxal phosphate per subunit.</text>
</comment>
<dbReference type="InterPro" id="IPR050103">
    <property type="entry name" value="Class-III_PLP-dep_AT"/>
</dbReference>
<dbReference type="InterPro" id="IPR049704">
    <property type="entry name" value="Aminotrans_3_PPA_site"/>
</dbReference>
<dbReference type="HAMAP" id="MF_01107">
    <property type="entry name" value="ArgD_aminotrans_3"/>
    <property type="match status" value="1"/>
</dbReference>
<feature type="binding site" evidence="4">
    <location>
        <begin position="107"/>
        <end position="108"/>
    </location>
    <ligand>
        <name>pyridoxal 5'-phosphate</name>
        <dbReference type="ChEBI" id="CHEBI:597326"/>
    </ligand>
</feature>
<feature type="binding site" evidence="4">
    <location>
        <position position="143"/>
    </location>
    <ligand>
        <name>N(2)-acetyl-L-ornithine</name>
        <dbReference type="ChEBI" id="CHEBI:57805"/>
    </ligand>
</feature>
<feature type="binding site" evidence="4">
    <location>
        <position position="283"/>
    </location>
    <ligand>
        <name>pyridoxal 5'-phosphate</name>
        <dbReference type="ChEBI" id="CHEBI:597326"/>
    </ligand>
</feature>
<dbReference type="PIRSF" id="PIRSF000521">
    <property type="entry name" value="Transaminase_4ab_Lys_Orn"/>
    <property type="match status" value="1"/>
</dbReference>
<dbReference type="FunFam" id="3.40.640.10:FF:000004">
    <property type="entry name" value="Acetylornithine aminotransferase"/>
    <property type="match status" value="1"/>
</dbReference>
<organism evidence="5 6">
    <name type="scientific">Abyssibacter profundi</name>
    <dbReference type="NCBI Taxonomy" id="2182787"/>
    <lineage>
        <taxon>Bacteria</taxon>
        <taxon>Pseudomonadati</taxon>
        <taxon>Pseudomonadota</taxon>
        <taxon>Gammaproteobacteria</taxon>
        <taxon>Chromatiales</taxon>
        <taxon>Oceanococcaceae</taxon>
        <taxon>Abyssibacter</taxon>
    </lineage>
</organism>
<evidence type="ECO:0000256" key="3">
    <source>
        <dbReference type="ARBA" id="ARBA00022898"/>
    </source>
</evidence>
<evidence type="ECO:0000256" key="4">
    <source>
        <dbReference type="HAMAP-Rule" id="MF_01107"/>
    </source>
</evidence>
<keyword evidence="4" id="KW-0028">Amino-acid biosynthesis</keyword>
<dbReference type="Proteomes" id="UP000251800">
    <property type="component" value="Unassembled WGS sequence"/>
</dbReference>
<evidence type="ECO:0000256" key="1">
    <source>
        <dbReference type="ARBA" id="ARBA00022576"/>
    </source>
</evidence>
<keyword evidence="2 4" id="KW-0808">Transferase</keyword>
<dbReference type="InterPro" id="IPR015424">
    <property type="entry name" value="PyrdxlP-dep_Trfase"/>
</dbReference>
<dbReference type="EC" id="2.6.1.11" evidence="4"/>
<keyword evidence="1 4" id="KW-0032">Aminotransferase</keyword>
<dbReference type="InterPro" id="IPR015421">
    <property type="entry name" value="PyrdxlP-dep_Trfase_major"/>
</dbReference>
<keyword evidence="6" id="KW-1185">Reference proteome</keyword>
<name>A0A363UPN2_9GAMM</name>
<feature type="binding site" evidence="4">
    <location>
        <position position="282"/>
    </location>
    <ligand>
        <name>N(2)-acetyl-L-ornithine</name>
        <dbReference type="ChEBI" id="CHEBI:57805"/>
    </ligand>
</feature>
<keyword evidence="3 4" id="KW-0663">Pyridoxal phosphate</keyword>
<comment type="subcellular location">
    <subcellularLocation>
        <location evidence="4">Cytoplasm</location>
    </subcellularLocation>
</comment>
<sequence length="410" mass="43117">MTQTPPVTRQDFDAVMAPNYNPAAVIPVRGKGSRVWDQDNNEYIDLAGGIAVSALGHCHPAMVDALQAQSEQLWHLSNVMTNEPAIRLAQKLVASTFADRVYFCNSGAEANEAAFKLARRYANDHFGADKHEIISFKQAFHGRTLFTVSVGGQPKYTEGFGPVPGGLHHVPFNDLGALKAAISDRTCAVVMEPMQGEGGIVPATAEFIQGVRALCDAHNALLIFDEVQTGMGRTGHLYAYQAFGVAPDILTSAKGLGGGFPIGAMLATEQVAASLVVGTHGSTYGGNPLACAVAEAVIDQVNTPTLLAGVMTRNQKMRDALEALAAETGAFREIRGMGLLLGAEVSEAYAGQARAFLTAALEAGVMVLVAGPNVVRFAPALNIPEADLDQAMERFAVAVRKVVGQSTAAA</sequence>
<dbReference type="GO" id="GO:0005737">
    <property type="term" value="C:cytoplasm"/>
    <property type="evidence" value="ECO:0007669"/>
    <property type="project" value="UniProtKB-SubCell"/>
</dbReference>
<comment type="subunit">
    <text evidence="4">Homodimer.</text>
</comment>
<dbReference type="Pfam" id="PF00202">
    <property type="entry name" value="Aminotran_3"/>
    <property type="match status" value="1"/>
</dbReference>
<dbReference type="OrthoDB" id="9801052at2"/>
<dbReference type="PANTHER" id="PTHR11986:SF113">
    <property type="entry name" value="SUCCINYLORNITHINE TRANSAMINASE"/>
    <property type="match status" value="1"/>
</dbReference>
<evidence type="ECO:0000313" key="5">
    <source>
        <dbReference type="EMBL" id="PWN57365.1"/>
    </source>
</evidence>
<feature type="modified residue" description="N6-(pyridoxal phosphate)lysine" evidence="4">
    <location>
        <position position="254"/>
    </location>
</feature>
<dbReference type="NCBIfam" id="NF009047">
    <property type="entry name" value="PRK12381.1"/>
    <property type="match status" value="1"/>
</dbReference>
<gene>
    <name evidence="4" type="primary">argD</name>
    <name evidence="5" type="ORF">DEH80_02385</name>
</gene>
<dbReference type="Gene3D" id="3.90.1150.10">
    <property type="entry name" value="Aspartate Aminotransferase, domain 1"/>
    <property type="match status" value="1"/>
</dbReference>
<protein>
    <recommendedName>
        <fullName evidence="4">Acetylornithine aminotransferase</fullName>
        <shortName evidence="4">ACOAT</shortName>
        <ecNumber evidence="4">2.6.1.11</ecNumber>
    </recommendedName>
</protein>
<dbReference type="NCBIfam" id="NF003468">
    <property type="entry name" value="PRK05093.1"/>
    <property type="match status" value="1"/>
</dbReference>
<dbReference type="NCBIfam" id="TIGR03246">
    <property type="entry name" value="arg_catab_astC"/>
    <property type="match status" value="1"/>
</dbReference>
<dbReference type="PROSITE" id="PS00600">
    <property type="entry name" value="AA_TRANSFER_CLASS_3"/>
    <property type="match status" value="1"/>
</dbReference>
<dbReference type="AlphaFoldDB" id="A0A363UPN2"/>
<dbReference type="RefSeq" id="WP_109718869.1">
    <property type="nucleotide sequence ID" value="NZ_QEQK01000002.1"/>
</dbReference>
<proteinExistence type="inferred from homology"/>
<keyword evidence="4" id="KW-0963">Cytoplasm</keyword>
<dbReference type="GO" id="GO:0003992">
    <property type="term" value="F:N2-acetyl-L-ornithine:2-oxoglutarate 5-aminotransferase activity"/>
    <property type="evidence" value="ECO:0007669"/>
    <property type="project" value="UniProtKB-UniRule"/>
</dbReference>
<reference evidence="5 6" key="1">
    <citation type="submission" date="2018-05" db="EMBL/GenBank/DDBJ databases">
        <title>Abyssibacter profundi OUC007T gen. nov., sp. nov, a marine bacterium isolated from seawater of the Mariana Trench.</title>
        <authorList>
            <person name="Zhou S."/>
        </authorList>
    </citation>
    <scope>NUCLEOTIDE SEQUENCE [LARGE SCALE GENOMIC DNA]</scope>
    <source>
        <strain evidence="5 6">OUC007</strain>
    </source>
</reference>
<dbReference type="CDD" id="cd00610">
    <property type="entry name" value="OAT_like"/>
    <property type="match status" value="1"/>
</dbReference>
<accession>A0A363UPN2</accession>
<dbReference type="InterPro" id="IPR004636">
    <property type="entry name" value="AcOrn/SuccOrn_fam"/>
</dbReference>
<dbReference type="InterPro" id="IPR015422">
    <property type="entry name" value="PyrdxlP-dep_Trfase_small"/>
</dbReference>
<keyword evidence="4" id="KW-0055">Arginine biosynthesis</keyword>
<comment type="pathway">
    <text evidence="4">Amino-acid biosynthesis; L-arginine biosynthesis; N(2)-acetyl-L-ornithine from L-glutamate: step 4/4.</text>
</comment>
<dbReference type="NCBIfam" id="TIGR00707">
    <property type="entry name" value="argD"/>
    <property type="match status" value="1"/>
</dbReference>
<feature type="binding site" evidence="4">
    <location>
        <position position="140"/>
    </location>
    <ligand>
        <name>pyridoxal 5'-phosphate</name>
        <dbReference type="ChEBI" id="CHEBI:597326"/>
    </ligand>
</feature>
<comment type="similarity">
    <text evidence="4">Belongs to the class-III pyridoxal-phosphate-dependent aminotransferase family. ArgD subfamily.</text>
</comment>
<dbReference type="SUPFAM" id="SSF53383">
    <property type="entry name" value="PLP-dependent transferases"/>
    <property type="match status" value="1"/>
</dbReference>
<dbReference type="PANTHER" id="PTHR11986">
    <property type="entry name" value="AMINOTRANSFERASE CLASS III"/>
    <property type="match status" value="1"/>
</dbReference>
<evidence type="ECO:0000256" key="2">
    <source>
        <dbReference type="ARBA" id="ARBA00022679"/>
    </source>
</evidence>
<dbReference type="EMBL" id="QEQK01000002">
    <property type="protein sequence ID" value="PWN57365.1"/>
    <property type="molecule type" value="Genomic_DNA"/>
</dbReference>
<evidence type="ECO:0000313" key="6">
    <source>
        <dbReference type="Proteomes" id="UP000251800"/>
    </source>
</evidence>